<evidence type="ECO:0000313" key="4">
    <source>
        <dbReference type="Proteomes" id="UP000276587"/>
    </source>
</evidence>
<dbReference type="AlphaFoldDB" id="A0A3M3W5X7"/>
<evidence type="ECO:0000259" key="2">
    <source>
        <dbReference type="Pfam" id="PF03807"/>
    </source>
</evidence>
<protein>
    <recommendedName>
        <fullName evidence="2">Pyrroline-5-carboxylate reductase catalytic N-terminal domain-containing protein</fullName>
    </recommendedName>
</protein>
<dbReference type="Proteomes" id="UP000276587">
    <property type="component" value="Unassembled WGS sequence"/>
</dbReference>
<dbReference type="EMBL" id="RBQF01000228">
    <property type="protein sequence ID" value="RMP06952.1"/>
    <property type="molecule type" value="Genomic_DNA"/>
</dbReference>
<feature type="domain" description="Pyrroline-5-carboxylate reductase catalytic N-terminal" evidence="2">
    <location>
        <begin position="32"/>
        <end position="123"/>
    </location>
</feature>
<proteinExistence type="predicted"/>
<keyword evidence="1" id="KW-0560">Oxidoreductase</keyword>
<dbReference type="GO" id="GO:0016491">
    <property type="term" value="F:oxidoreductase activity"/>
    <property type="evidence" value="ECO:0007669"/>
    <property type="project" value="UniProtKB-KW"/>
</dbReference>
<evidence type="ECO:0000313" key="3">
    <source>
        <dbReference type="EMBL" id="RMP06952.1"/>
    </source>
</evidence>
<reference evidence="3 4" key="1">
    <citation type="submission" date="2018-08" db="EMBL/GenBank/DDBJ databases">
        <title>Recombination of ecologically and evolutionarily significant loci maintains genetic cohesion in the Pseudomonas syringae species complex.</title>
        <authorList>
            <person name="Dillon M."/>
            <person name="Thakur S."/>
            <person name="Almeida R.N.D."/>
            <person name="Weir B.S."/>
            <person name="Guttman D.S."/>
        </authorList>
    </citation>
    <scope>NUCLEOTIDE SEQUENCE [LARGE SCALE GENOMIC DNA]</scope>
    <source>
        <strain evidence="3 4">ICMP 3555</strain>
    </source>
</reference>
<dbReference type="InterPro" id="IPR051267">
    <property type="entry name" value="STEAP_metalloreductase"/>
</dbReference>
<comment type="caution">
    <text evidence="3">The sequence shown here is derived from an EMBL/GenBank/DDBJ whole genome shotgun (WGS) entry which is preliminary data.</text>
</comment>
<keyword evidence="4" id="KW-1185">Reference proteome</keyword>
<dbReference type="PANTHER" id="PTHR14239:SF10">
    <property type="entry name" value="REDUCTASE"/>
    <property type="match status" value="1"/>
</dbReference>
<dbReference type="InterPro" id="IPR036291">
    <property type="entry name" value="NAD(P)-bd_dom_sf"/>
</dbReference>
<dbReference type="InterPro" id="IPR028939">
    <property type="entry name" value="P5C_Rdtase_cat_N"/>
</dbReference>
<dbReference type="Pfam" id="PF03807">
    <property type="entry name" value="F420_oxidored"/>
    <property type="match status" value="1"/>
</dbReference>
<organism evidence="3 4">
    <name type="scientific">Pseudomonas marginalis pv. marginalis</name>
    <dbReference type="NCBI Taxonomy" id="97473"/>
    <lineage>
        <taxon>Bacteria</taxon>
        <taxon>Pseudomonadati</taxon>
        <taxon>Pseudomonadota</taxon>
        <taxon>Gammaproteobacteria</taxon>
        <taxon>Pseudomonadales</taxon>
        <taxon>Pseudomonadaceae</taxon>
        <taxon>Pseudomonas</taxon>
    </lineage>
</organism>
<dbReference type="PANTHER" id="PTHR14239">
    <property type="entry name" value="DUDULIN-RELATED"/>
    <property type="match status" value="1"/>
</dbReference>
<accession>A0A3M3W5X7</accession>
<name>A0A3M3W5X7_PSEMA</name>
<gene>
    <name evidence="3" type="ORF">ALQ29_01088</name>
</gene>
<dbReference type="SUPFAM" id="SSF51735">
    <property type="entry name" value="NAD(P)-binding Rossmann-fold domains"/>
    <property type="match status" value="1"/>
</dbReference>
<dbReference type="RefSeq" id="WP_082893869.1">
    <property type="nucleotide sequence ID" value="NZ_RBPW01000309.1"/>
</dbReference>
<evidence type="ECO:0000256" key="1">
    <source>
        <dbReference type="ARBA" id="ARBA00023002"/>
    </source>
</evidence>
<sequence>MPVFLRSVVFTLVAFWTLGLCPITANATEKLRIAIIGAGSHGGTIGQLLVKAGHGVMFSSRNPAELEAMVKALGPLASAGTPQQAAAFGSVILFAVPYNALPQLGRDLGPQLRGKIVLDATNPPPDEGNPLSREAYANGVGETSAKYLPGTRLVRAFSAVDATAVNASARGNGETLGVPIASNDREALQVAAQLVRDIAGEPVITGDLSTARSFQRGGVGFRANTDAPALRRLLNLPPDA</sequence>
<dbReference type="Gene3D" id="3.40.50.720">
    <property type="entry name" value="NAD(P)-binding Rossmann-like Domain"/>
    <property type="match status" value="1"/>
</dbReference>